<dbReference type="AlphaFoldDB" id="A0A9X1LQD4"/>
<keyword evidence="3" id="KW-0804">Transcription</keyword>
<feature type="domain" description="HTH hxlR-type" evidence="4">
    <location>
        <begin position="15"/>
        <end position="114"/>
    </location>
</feature>
<dbReference type="Pfam" id="PF01638">
    <property type="entry name" value="HxlR"/>
    <property type="match status" value="1"/>
</dbReference>
<evidence type="ECO:0000259" key="4">
    <source>
        <dbReference type="PROSITE" id="PS51118"/>
    </source>
</evidence>
<dbReference type="PANTHER" id="PTHR33204">
    <property type="entry name" value="TRANSCRIPTIONAL REGULATOR, MARR FAMILY"/>
    <property type="match status" value="1"/>
</dbReference>
<dbReference type="GO" id="GO:0003677">
    <property type="term" value="F:DNA binding"/>
    <property type="evidence" value="ECO:0007669"/>
    <property type="project" value="UniProtKB-KW"/>
</dbReference>
<keyword evidence="1" id="KW-0805">Transcription regulation</keyword>
<dbReference type="PANTHER" id="PTHR33204:SF18">
    <property type="entry name" value="TRANSCRIPTIONAL REGULATORY PROTEIN"/>
    <property type="match status" value="1"/>
</dbReference>
<dbReference type="EMBL" id="JAGTTM010000003">
    <property type="protein sequence ID" value="MCC2029675.1"/>
    <property type="molecule type" value="Genomic_DNA"/>
</dbReference>
<gene>
    <name evidence="5" type="ORF">KEC56_09110</name>
</gene>
<evidence type="ECO:0000313" key="5">
    <source>
        <dbReference type="EMBL" id="MCC2029675.1"/>
    </source>
</evidence>
<evidence type="ECO:0000256" key="1">
    <source>
        <dbReference type="ARBA" id="ARBA00023015"/>
    </source>
</evidence>
<organism evidence="5 6">
    <name type="scientific">Microbacterium tenebrionis</name>
    <dbReference type="NCBI Taxonomy" id="2830665"/>
    <lineage>
        <taxon>Bacteria</taxon>
        <taxon>Bacillati</taxon>
        <taxon>Actinomycetota</taxon>
        <taxon>Actinomycetes</taxon>
        <taxon>Micrococcales</taxon>
        <taxon>Microbacteriaceae</taxon>
        <taxon>Microbacterium</taxon>
    </lineage>
</organism>
<dbReference type="InterPro" id="IPR002577">
    <property type="entry name" value="HTH_HxlR"/>
</dbReference>
<dbReference type="PROSITE" id="PS51118">
    <property type="entry name" value="HTH_HXLR"/>
    <property type="match status" value="1"/>
</dbReference>
<evidence type="ECO:0000313" key="6">
    <source>
        <dbReference type="Proteomes" id="UP001139289"/>
    </source>
</evidence>
<accession>A0A9X1LQD4</accession>
<dbReference type="Proteomes" id="UP001139289">
    <property type="component" value="Unassembled WGS sequence"/>
</dbReference>
<dbReference type="Gene3D" id="1.10.10.10">
    <property type="entry name" value="Winged helix-like DNA-binding domain superfamily/Winged helix DNA-binding domain"/>
    <property type="match status" value="1"/>
</dbReference>
<dbReference type="InterPro" id="IPR036388">
    <property type="entry name" value="WH-like_DNA-bd_sf"/>
</dbReference>
<reference evidence="5" key="1">
    <citation type="submission" date="2021-04" db="EMBL/GenBank/DDBJ databases">
        <title>Microbacterium tenobrionis sp. nov. and Microbacterium allomyrinae sp. nov., isolated from larvae of Tenobrio molitor and Allomyrina dichotoma, respectively.</title>
        <authorList>
            <person name="Lee S.D."/>
        </authorList>
    </citation>
    <scope>NUCLEOTIDE SEQUENCE</scope>
    <source>
        <strain evidence="5">YMB-B2</strain>
    </source>
</reference>
<dbReference type="RefSeq" id="WP_175987990.1">
    <property type="nucleotide sequence ID" value="NZ_JAGTTM010000003.1"/>
</dbReference>
<evidence type="ECO:0000256" key="2">
    <source>
        <dbReference type="ARBA" id="ARBA00023125"/>
    </source>
</evidence>
<dbReference type="SUPFAM" id="SSF46785">
    <property type="entry name" value="Winged helix' DNA-binding domain"/>
    <property type="match status" value="1"/>
</dbReference>
<keyword evidence="6" id="KW-1185">Reference proteome</keyword>
<sequence length="129" mass="13695">MSKRLDVPPPNEGACAAFLAAMAVIGKRWNGILIQGLGNGPRRFGELRDHAVGISDAVLARRLDELLGCELIARVEPTDGGARHVYALTEKGRALLPSLDGLTAWSTQWLAEPGATHSQSPAQGNEDSV</sequence>
<evidence type="ECO:0000256" key="3">
    <source>
        <dbReference type="ARBA" id="ARBA00023163"/>
    </source>
</evidence>
<keyword evidence="2" id="KW-0238">DNA-binding</keyword>
<protein>
    <submittedName>
        <fullName evidence="5">Helix-turn-helix transcriptional regulator</fullName>
    </submittedName>
</protein>
<dbReference type="InterPro" id="IPR036390">
    <property type="entry name" value="WH_DNA-bd_sf"/>
</dbReference>
<name>A0A9X1LQD4_9MICO</name>
<comment type="caution">
    <text evidence="5">The sequence shown here is derived from an EMBL/GenBank/DDBJ whole genome shotgun (WGS) entry which is preliminary data.</text>
</comment>
<proteinExistence type="predicted"/>